<dbReference type="Proteomes" id="UP001249851">
    <property type="component" value="Unassembled WGS sequence"/>
</dbReference>
<keyword evidence="5" id="KW-0112">Calmodulin-binding</keyword>
<feature type="region of interest" description="Disordered" evidence="14">
    <location>
        <begin position="68"/>
        <end position="88"/>
    </location>
</feature>
<dbReference type="InterPro" id="IPR009071">
    <property type="entry name" value="HMG_box_dom"/>
</dbReference>
<keyword evidence="4" id="KW-0221">Differentiation</keyword>
<dbReference type="PANTHER" id="PTHR10270">
    <property type="entry name" value="SOX TRANSCRIPTION FACTOR"/>
    <property type="match status" value="1"/>
</dbReference>
<evidence type="ECO:0000256" key="3">
    <source>
        <dbReference type="ARBA" id="ARBA00019052"/>
    </source>
</evidence>
<keyword evidence="7 13" id="KW-0238">DNA-binding</keyword>
<evidence type="ECO:0000313" key="16">
    <source>
        <dbReference type="EMBL" id="KAK2570628.1"/>
    </source>
</evidence>
<comment type="caution">
    <text evidence="16">The sequence shown here is derived from an EMBL/GenBank/DDBJ whole genome shotgun (WGS) entry which is preliminary data.</text>
</comment>
<dbReference type="PROSITE" id="PS50118">
    <property type="entry name" value="HMG_BOX_2"/>
    <property type="match status" value="1"/>
</dbReference>
<dbReference type="SUPFAM" id="SSF47095">
    <property type="entry name" value="HMG-box"/>
    <property type="match status" value="1"/>
</dbReference>
<sequence length="226" mass="26131">MNSDAHVKRPMNCFMVWSREKRYHILKEHPGINNAEVSKALGAAWKKLSEEDKEPYVEEARRLKEQHKMENPGYKYQPKRRNSKTIKRREQKKVVETTNHYSKSSQRMKTGEKIHFPSKYQPASVELLKPGNVENKPLLCFPPALSGRVQCFPPCSFQPSAVRFCSCHVFYASTHSHPAWTVESVSPSHQFYGFDGCGSSCLQAYDLQGRLQADYTPQPFIHNWKL</sequence>
<dbReference type="InterPro" id="IPR050140">
    <property type="entry name" value="SRY-related_HMG-box_TF-like"/>
</dbReference>
<keyword evidence="6" id="KW-0726">Sexual differentiation</keyword>
<evidence type="ECO:0000256" key="1">
    <source>
        <dbReference type="ARBA" id="ARBA00004324"/>
    </source>
</evidence>
<dbReference type="PANTHER" id="PTHR10270:SF161">
    <property type="entry name" value="SEX-DETERMINING REGION Y PROTEIN"/>
    <property type="match status" value="1"/>
</dbReference>
<evidence type="ECO:0000256" key="8">
    <source>
        <dbReference type="ARBA" id="ARBA00023159"/>
    </source>
</evidence>
<dbReference type="GO" id="GO:0005516">
    <property type="term" value="F:calmodulin binding"/>
    <property type="evidence" value="ECO:0007669"/>
    <property type="project" value="UniProtKB-KW"/>
</dbReference>
<comment type="similarity">
    <text evidence="2">Belongs to the SRY family.</text>
</comment>
<evidence type="ECO:0000256" key="5">
    <source>
        <dbReference type="ARBA" id="ARBA00022860"/>
    </source>
</evidence>
<feature type="DNA-binding region" description="HMG box" evidence="13">
    <location>
        <begin position="7"/>
        <end position="75"/>
    </location>
</feature>
<dbReference type="Pfam" id="PF00505">
    <property type="entry name" value="HMG_box"/>
    <property type="match status" value="1"/>
</dbReference>
<dbReference type="GO" id="GO:0016607">
    <property type="term" value="C:nuclear speck"/>
    <property type="evidence" value="ECO:0007669"/>
    <property type="project" value="UniProtKB-SubCell"/>
</dbReference>
<reference evidence="16" key="2">
    <citation type="journal article" date="2023" name="Science">
        <title>Genomic signatures of disease resistance in endangered staghorn corals.</title>
        <authorList>
            <person name="Vollmer S.V."/>
            <person name="Selwyn J.D."/>
            <person name="Despard B.A."/>
            <person name="Roesel C.L."/>
        </authorList>
    </citation>
    <scope>NUCLEOTIDE SEQUENCE</scope>
    <source>
        <strain evidence="16">K2</strain>
    </source>
</reference>
<dbReference type="PRINTS" id="PR00886">
    <property type="entry name" value="HIGHMOBLTY12"/>
</dbReference>
<feature type="compositionally biased region" description="Basic residues" evidence="14">
    <location>
        <begin position="77"/>
        <end position="88"/>
    </location>
</feature>
<dbReference type="GO" id="GO:0001228">
    <property type="term" value="F:DNA-binding transcription activator activity, RNA polymerase II-specific"/>
    <property type="evidence" value="ECO:0007669"/>
    <property type="project" value="TreeGrafter"/>
</dbReference>
<evidence type="ECO:0000256" key="10">
    <source>
        <dbReference type="ARBA" id="ARBA00023242"/>
    </source>
</evidence>
<dbReference type="Gene3D" id="1.10.30.10">
    <property type="entry name" value="High mobility group box domain"/>
    <property type="match status" value="1"/>
</dbReference>
<accession>A0AAD9QZZ7</accession>
<comment type="subcellular location">
    <subcellularLocation>
        <location evidence="1">Nucleus speckle</location>
    </subcellularLocation>
</comment>
<evidence type="ECO:0000256" key="13">
    <source>
        <dbReference type="PROSITE-ProRule" id="PRU00267"/>
    </source>
</evidence>
<evidence type="ECO:0000256" key="7">
    <source>
        <dbReference type="ARBA" id="ARBA00023125"/>
    </source>
</evidence>
<keyword evidence="9" id="KW-0804">Transcription</keyword>
<evidence type="ECO:0000256" key="12">
    <source>
        <dbReference type="ARBA" id="ARBA00045821"/>
    </source>
</evidence>
<dbReference type="GO" id="GO:0007548">
    <property type="term" value="P:sex differentiation"/>
    <property type="evidence" value="ECO:0007669"/>
    <property type="project" value="UniProtKB-KW"/>
</dbReference>
<evidence type="ECO:0000256" key="11">
    <source>
        <dbReference type="ARBA" id="ARBA00032498"/>
    </source>
</evidence>
<keyword evidence="17" id="KW-1185">Reference proteome</keyword>
<feature type="domain" description="HMG box" evidence="15">
    <location>
        <begin position="7"/>
        <end position="75"/>
    </location>
</feature>
<evidence type="ECO:0000256" key="14">
    <source>
        <dbReference type="SAM" id="MobiDB-lite"/>
    </source>
</evidence>
<dbReference type="EMBL" id="JARQWQ010000007">
    <property type="protein sequence ID" value="KAK2570628.1"/>
    <property type="molecule type" value="Genomic_DNA"/>
</dbReference>
<evidence type="ECO:0000256" key="4">
    <source>
        <dbReference type="ARBA" id="ARBA00022782"/>
    </source>
</evidence>
<keyword evidence="8" id="KW-0010">Activator</keyword>
<dbReference type="InterPro" id="IPR036910">
    <property type="entry name" value="HMG_box_dom_sf"/>
</dbReference>
<dbReference type="FunFam" id="1.10.30.10:FF:000002">
    <property type="entry name" value="transcription factor Sox-2"/>
    <property type="match status" value="1"/>
</dbReference>
<evidence type="ECO:0000256" key="2">
    <source>
        <dbReference type="ARBA" id="ARBA00005998"/>
    </source>
</evidence>
<dbReference type="AlphaFoldDB" id="A0AAD9QZZ7"/>
<reference evidence="16" key="1">
    <citation type="journal article" date="2023" name="G3 (Bethesda)">
        <title>Whole genome assembly and annotation of the endangered Caribbean coral Acropora cervicornis.</title>
        <authorList>
            <person name="Selwyn J.D."/>
            <person name="Vollmer S.V."/>
        </authorList>
    </citation>
    <scope>NUCLEOTIDE SEQUENCE</scope>
    <source>
        <strain evidence="16">K2</strain>
    </source>
</reference>
<gene>
    <name evidence="16" type="ORF">P5673_004312</name>
</gene>
<dbReference type="GO" id="GO:0030154">
    <property type="term" value="P:cell differentiation"/>
    <property type="evidence" value="ECO:0007669"/>
    <property type="project" value="UniProtKB-KW"/>
</dbReference>
<evidence type="ECO:0000259" key="15">
    <source>
        <dbReference type="PROSITE" id="PS50118"/>
    </source>
</evidence>
<protein>
    <recommendedName>
        <fullName evidence="3">Sex-determining region Y protein</fullName>
    </recommendedName>
    <alternativeName>
        <fullName evidence="11">Testis-determining factor</fullName>
    </alternativeName>
</protein>
<dbReference type="SMART" id="SM00398">
    <property type="entry name" value="HMG"/>
    <property type="match status" value="1"/>
</dbReference>
<name>A0AAD9QZZ7_ACRCE</name>
<evidence type="ECO:0000256" key="9">
    <source>
        <dbReference type="ARBA" id="ARBA00023163"/>
    </source>
</evidence>
<evidence type="ECO:0000256" key="6">
    <source>
        <dbReference type="ARBA" id="ARBA00022928"/>
    </source>
</evidence>
<keyword evidence="10 13" id="KW-0539">Nucleus</keyword>
<dbReference type="GO" id="GO:0000978">
    <property type="term" value="F:RNA polymerase II cis-regulatory region sequence-specific DNA binding"/>
    <property type="evidence" value="ECO:0007669"/>
    <property type="project" value="TreeGrafter"/>
</dbReference>
<evidence type="ECO:0000313" key="17">
    <source>
        <dbReference type="Proteomes" id="UP001249851"/>
    </source>
</evidence>
<comment type="function">
    <text evidence="12">Transcriptional regulator that controls a genetic switch in male development. It is necessary and sufficient for initiating male sex determination by directing the development of supporting cell precursors (pre-Sertoli cells) as Sertoli rather than granulosa cells. Involved in different aspects of gene regulation including promoter activation or repression. Binds to the DNA consensus sequence 5'-[AT]AACAA[AT]-3'. SRY HMG box recognizes DNA by partial intercalation in the minor groove and promotes DNA bending. Also involved in pre-mRNA splicing. In male adult brain involved in the maintenance of motor functions of dopaminergic neurons.</text>
</comment>
<dbReference type="CDD" id="cd22004">
    <property type="entry name" value="HMG-box_SOX"/>
    <property type="match status" value="1"/>
</dbReference>
<proteinExistence type="inferred from homology"/>
<organism evidence="16 17">
    <name type="scientific">Acropora cervicornis</name>
    <name type="common">Staghorn coral</name>
    <dbReference type="NCBI Taxonomy" id="6130"/>
    <lineage>
        <taxon>Eukaryota</taxon>
        <taxon>Metazoa</taxon>
        <taxon>Cnidaria</taxon>
        <taxon>Anthozoa</taxon>
        <taxon>Hexacorallia</taxon>
        <taxon>Scleractinia</taxon>
        <taxon>Astrocoeniina</taxon>
        <taxon>Acroporidae</taxon>
        <taxon>Acropora</taxon>
    </lineage>
</organism>